<comment type="caution">
    <text evidence="6">The sequence shown here is derived from an EMBL/GenBank/DDBJ whole genome shotgun (WGS) entry which is preliminary data.</text>
</comment>
<proteinExistence type="predicted"/>
<evidence type="ECO:0000313" key="6">
    <source>
        <dbReference type="EMBL" id="KAJ3580173.1"/>
    </source>
</evidence>
<sequence length="297" mass="33081">METPRDETLERRRLQNRIAQQRFRRRHNGHKEKQIIHNDWPETTRPHESVSLPTPSSLPLPVDIVPSSQSLQWSTLTDTAPPFDALIDQGLDEGPTLTDSPTYNGITTLPFDDSNLEIADNSPPEPRLVDRNAPKCPPTPSAVFGDIPGELREEPRGWLRPLHVAAQKGHGAIVRLLVQHSTDCDERDSDGMTALMHAVIGDHKDVVLSLLSNGASVSVLDKQRRSTLHWAALHRREALLGVLLSHYRPEIHGSIDVYDSDMRTPLHTAVYVGFDAGVELLLTFGANASLKVWNNTK</sequence>
<dbReference type="AlphaFoldDB" id="A0A9W8NMZ0"/>
<dbReference type="Pfam" id="PF12796">
    <property type="entry name" value="Ank_2"/>
    <property type="match status" value="1"/>
</dbReference>
<dbReference type="GO" id="GO:0003700">
    <property type="term" value="F:DNA-binding transcription factor activity"/>
    <property type="evidence" value="ECO:0007669"/>
    <property type="project" value="InterPro"/>
</dbReference>
<evidence type="ECO:0000313" key="7">
    <source>
        <dbReference type="Proteomes" id="UP001148614"/>
    </source>
</evidence>
<dbReference type="Gene3D" id="1.25.40.20">
    <property type="entry name" value="Ankyrin repeat-containing domain"/>
    <property type="match status" value="1"/>
</dbReference>
<keyword evidence="1" id="KW-0677">Repeat</keyword>
<dbReference type="SMART" id="SM00248">
    <property type="entry name" value="ANK"/>
    <property type="match status" value="4"/>
</dbReference>
<keyword evidence="2 3" id="KW-0040">ANK repeat</keyword>
<dbReference type="PANTHER" id="PTHR24173">
    <property type="entry name" value="ANKYRIN REPEAT CONTAINING"/>
    <property type="match status" value="1"/>
</dbReference>
<feature type="repeat" description="ANK" evidence="3">
    <location>
        <begin position="161"/>
        <end position="189"/>
    </location>
</feature>
<dbReference type="VEuPathDB" id="FungiDB:F4678DRAFT_65817"/>
<dbReference type="Pfam" id="PF00023">
    <property type="entry name" value="Ank"/>
    <property type="match status" value="1"/>
</dbReference>
<organism evidence="6 7">
    <name type="scientific">Xylaria arbuscula</name>
    <dbReference type="NCBI Taxonomy" id="114810"/>
    <lineage>
        <taxon>Eukaryota</taxon>
        <taxon>Fungi</taxon>
        <taxon>Dikarya</taxon>
        <taxon>Ascomycota</taxon>
        <taxon>Pezizomycotina</taxon>
        <taxon>Sordariomycetes</taxon>
        <taxon>Xylariomycetidae</taxon>
        <taxon>Xylariales</taxon>
        <taxon>Xylariaceae</taxon>
        <taxon>Xylaria</taxon>
    </lineage>
</organism>
<evidence type="ECO:0000259" key="5">
    <source>
        <dbReference type="PROSITE" id="PS00036"/>
    </source>
</evidence>
<keyword evidence="7" id="KW-1185">Reference proteome</keyword>
<feature type="repeat" description="ANK" evidence="3">
    <location>
        <begin position="190"/>
        <end position="222"/>
    </location>
</feature>
<dbReference type="PROSITE" id="PS00036">
    <property type="entry name" value="BZIP_BASIC"/>
    <property type="match status" value="1"/>
</dbReference>
<evidence type="ECO:0000256" key="3">
    <source>
        <dbReference type="PROSITE-ProRule" id="PRU00023"/>
    </source>
</evidence>
<feature type="region of interest" description="Disordered" evidence="4">
    <location>
        <begin position="1"/>
        <end position="31"/>
    </location>
</feature>
<feature type="repeat" description="ANK" evidence="3">
    <location>
        <begin position="261"/>
        <end position="293"/>
    </location>
</feature>
<evidence type="ECO:0000256" key="4">
    <source>
        <dbReference type="SAM" id="MobiDB-lite"/>
    </source>
</evidence>
<protein>
    <recommendedName>
        <fullName evidence="5">BZIP domain-containing protein</fullName>
    </recommendedName>
</protein>
<dbReference type="InterPro" id="IPR002110">
    <property type="entry name" value="Ankyrin_rpt"/>
</dbReference>
<dbReference type="InterPro" id="IPR036770">
    <property type="entry name" value="Ankyrin_rpt-contain_sf"/>
</dbReference>
<dbReference type="PROSITE" id="PS50088">
    <property type="entry name" value="ANK_REPEAT"/>
    <property type="match status" value="3"/>
</dbReference>
<dbReference type="EMBL" id="JANPWZ010000024">
    <property type="protein sequence ID" value="KAJ3580173.1"/>
    <property type="molecule type" value="Genomic_DNA"/>
</dbReference>
<dbReference type="PROSITE" id="PS50297">
    <property type="entry name" value="ANK_REP_REGION"/>
    <property type="match status" value="3"/>
</dbReference>
<feature type="region of interest" description="Disordered" evidence="4">
    <location>
        <begin position="124"/>
        <end position="148"/>
    </location>
</feature>
<dbReference type="InterPro" id="IPR004827">
    <property type="entry name" value="bZIP"/>
</dbReference>
<dbReference type="Proteomes" id="UP001148614">
    <property type="component" value="Unassembled WGS sequence"/>
</dbReference>
<name>A0A9W8NMZ0_9PEZI</name>
<evidence type="ECO:0000256" key="2">
    <source>
        <dbReference type="ARBA" id="ARBA00023043"/>
    </source>
</evidence>
<gene>
    <name evidence="6" type="ORF">NPX13_g390</name>
</gene>
<dbReference type="PANTHER" id="PTHR24173:SF74">
    <property type="entry name" value="ANKYRIN REPEAT DOMAIN-CONTAINING PROTEIN 16"/>
    <property type="match status" value="1"/>
</dbReference>
<feature type="compositionally biased region" description="Basic and acidic residues" evidence="4">
    <location>
        <begin position="1"/>
        <end position="13"/>
    </location>
</feature>
<dbReference type="SUPFAM" id="SSF48403">
    <property type="entry name" value="Ankyrin repeat"/>
    <property type="match status" value="1"/>
</dbReference>
<reference evidence="6" key="1">
    <citation type="submission" date="2022-07" db="EMBL/GenBank/DDBJ databases">
        <title>Genome Sequence of Xylaria arbuscula.</title>
        <authorList>
            <person name="Buettner E."/>
        </authorList>
    </citation>
    <scope>NUCLEOTIDE SEQUENCE</scope>
    <source>
        <strain evidence="6">VT107</strain>
    </source>
</reference>
<dbReference type="CDD" id="cd14688">
    <property type="entry name" value="bZIP_YAP"/>
    <property type="match status" value="1"/>
</dbReference>
<accession>A0A9W8NMZ0</accession>
<feature type="domain" description="BZIP" evidence="5">
    <location>
        <begin position="11"/>
        <end position="26"/>
    </location>
</feature>
<evidence type="ECO:0000256" key="1">
    <source>
        <dbReference type="ARBA" id="ARBA00022737"/>
    </source>
</evidence>